<dbReference type="EC" id="2.7.8.-" evidence="8"/>
<keyword evidence="7 9" id="KW-0472">Membrane</keyword>
<comment type="caution">
    <text evidence="11">The sequence shown here is derived from an EMBL/GenBank/DDBJ whole genome shotgun (WGS) entry which is preliminary data.</text>
</comment>
<feature type="transmembrane region" description="Helical" evidence="9">
    <location>
        <begin position="6"/>
        <end position="25"/>
    </location>
</feature>
<dbReference type="InterPro" id="IPR025202">
    <property type="entry name" value="PLD-like_dom"/>
</dbReference>
<comment type="subcellular location">
    <subcellularLocation>
        <location evidence="1">Cell membrane</location>
    </subcellularLocation>
</comment>
<evidence type="ECO:0000256" key="3">
    <source>
        <dbReference type="ARBA" id="ARBA00022679"/>
    </source>
</evidence>
<evidence type="ECO:0000256" key="6">
    <source>
        <dbReference type="ARBA" id="ARBA00022989"/>
    </source>
</evidence>
<name>A0ABT2MTT8_9CYAN</name>
<dbReference type="NCBIfam" id="TIGR04265">
    <property type="entry name" value="bac_cardiolipin"/>
    <property type="match status" value="1"/>
</dbReference>
<evidence type="ECO:0000256" key="8">
    <source>
        <dbReference type="NCBIfam" id="TIGR04265"/>
    </source>
</evidence>
<dbReference type="Proteomes" id="UP001525890">
    <property type="component" value="Unassembled WGS sequence"/>
</dbReference>
<dbReference type="RefSeq" id="WP_368007688.1">
    <property type="nucleotide sequence ID" value="NZ_JAMXFF010000027.1"/>
</dbReference>
<sequence length="477" mass="54264">MDLNYTALAIATIVGFYGVGLVTAGHAVMTVRSARGAVAWAISLVTFPFIAIPLYWVFGNHKFHGYADAHRYADREYRGIIQQVYQDIREFSSAEPENFTEMAQLADGLTQLPFTSGNAASLLIDGTETFPALLKAMDAAKDYILIQFYIVREDEIGNAFKQKMITKAREGVRVYFIYDAIGSYALSAKYLRQIRSSGVWVTSFNSTKRKQNRFQLNFRNHRKILIVDGKQAFIGGLNLGKEYLGKDPRLSPWRDTHLELKGPSVQCIQIAFLKDWYWAVREIPEVDWTIQPDPENQTAIVVPTGPGDQLPACTLFMVSLINSARSRLWITSPYFVPNESVLTALKLAALRGVDVRILLPNRPDHIHVYLASLSYITEVEYTGVKVYRYRPGFIHEKVFLIDRTLAGVGTTNLDNRSFHLNFEIMTFVANPRFLTDVETMLKTDFDNAYLVDRNQLSHHKLWFRLAVRVARLMSPIL</sequence>
<dbReference type="Pfam" id="PF13091">
    <property type="entry name" value="PLDc_2"/>
    <property type="match status" value="2"/>
</dbReference>
<evidence type="ECO:0000313" key="11">
    <source>
        <dbReference type="EMBL" id="MCT7968149.1"/>
    </source>
</evidence>
<gene>
    <name evidence="11" type="primary">cls</name>
    <name evidence="11" type="ORF">NG799_17695</name>
</gene>
<keyword evidence="5" id="KW-0677">Repeat</keyword>
<keyword evidence="3" id="KW-0808">Transferase</keyword>
<feature type="domain" description="PLD phosphodiesterase" evidence="10">
    <location>
        <begin position="216"/>
        <end position="243"/>
    </location>
</feature>
<dbReference type="CDD" id="cd09161">
    <property type="entry name" value="PLDc_PaCLS_like_2"/>
    <property type="match status" value="1"/>
</dbReference>
<keyword evidence="6 9" id="KW-1133">Transmembrane helix</keyword>
<keyword evidence="12" id="KW-1185">Reference proteome</keyword>
<evidence type="ECO:0000256" key="2">
    <source>
        <dbReference type="ARBA" id="ARBA00022475"/>
    </source>
</evidence>
<dbReference type="InterPro" id="IPR001736">
    <property type="entry name" value="PLipase_D/transphosphatidylase"/>
</dbReference>
<proteinExistence type="predicted"/>
<dbReference type="SUPFAM" id="SSF56024">
    <property type="entry name" value="Phospholipase D/nuclease"/>
    <property type="match status" value="2"/>
</dbReference>
<evidence type="ECO:0000256" key="1">
    <source>
        <dbReference type="ARBA" id="ARBA00004236"/>
    </source>
</evidence>
<dbReference type="PROSITE" id="PS50035">
    <property type="entry name" value="PLD"/>
    <property type="match status" value="2"/>
</dbReference>
<dbReference type="PANTHER" id="PTHR21248:SF22">
    <property type="entry name" value="PHOSPHOLIPASE D"/>
    <property type="match status" value="1"/>
</dbReference>
<dbReference type="InterPro" id="IPR022924">
    <property type="entry name" value="Cardiolipin_synthase"/>
</dbReference>
<organism evidence="11 12">
    <name type="scientific">Laspinema palackyanum D2a</name>
    <dbReference type="NCBI Taxonomy" id="2953684"/>
    <lineage>
        <taxon>Bacteria</taxon>
        <taxon>Bacillati</taxon>
        <taxon>Cyanobacteriota</taxon>
        <taxon>Cyanophyceae</taxon>
        <taxon>Oscillatoriophycideae</taxon>
        <taxon>Oscillatoriales</taxon>
        <taxon>Laspinemataceae</taxon>
        <taxon>Laspinema</taxon>
        <taxon>Laspinema palackyanum</taxon>
    </lineage>
</organism>
<evidence type="ECO:0000256" key="4">
    <source>
        <dbReference type="ARBA" id="ARBA00022692"/>
    </source>
</evidence>
<protein>
    <recommendedName>
        <fullName evidence="8">Cardiolipin synthase</fullName>
        <ecNumber evidence="8">2.7.8.-</ecNumber>
    </recommendedName>
</protein>
<evidence type="ECO:0000259" key="10">
    <source>
        <dbReference type="PROSITE" id="PS50035"/>
    </source>
</evidence>
<dbReference type="EMBL" id="JAMXFF010000027">
    <property type="protein sequence ID" value="MCT7968149.1"/>
    <property type="molecule type" value="Genomic_DNA"/>
</dbReference>
<dbReference type="CDD" id="cd09155">
    <property type="entry name" value="PLDc_PaCLS_like_1"/>
    <property type="match status" value="1"/>
</dbReference>
<feature type="domain" description="PLD phosphodiesterase" evidence="10">
    <location>
        <begin position="390"/>
        <end position="417"/>
    </location>
</feature>
<dbReference type="SMART" id="SM00155">
    <property type="entry name" value="PLDc"/>
    <property type="match status" value="2"/>
</dbReference>
<evidence type="ECO:0000256" key="5">
    <source>
        <dbReference type="ARBA" id="ARBA00022737"/>
    </source>
</evidence>
<evidence type="ECO:0000256" key="9">
    <source>
        <dbReference type="SAM" id="Phobius"/>
    </source>
</evidence>
<evidence type="ECO:0000256" key="7">
    <source>
        <dbReference type="ARBA" id="ARBA00023136"/>
    </source>
</evidence>
<feature type="transmembrane region" description="Helical" evidence="9">
    <location>
        <begin position="37"/>
        <end position="58"/>
    </location>
</feature>
<dbReference type="Gene3D" id="3.30.870.10">
    <property type="entry name" value="Endonuclease Chain A"/>
    <property type="match status" value="2"/>
</dbReference>
<accession>A0ABT2MTT8</accession>
<keyword evidence="4 9" id="KW-0812">Transmembrane</keyword>
<dbReference type="PANTHER" id="PTHR21248">
    <property type="entry name" value="CARDIOLIPIN SYNTHASE"/>
    <property type="match status" value="1"/>
</dbReference>
<evidence type="ECO:0000313" key="12">
    <source>
        <dbReference type="Proteomes" id="UP001525890"/>
    </source>
</evidence>
<keyword evidence="2" id="KW-1003">Cell membrane</keyword>
<reference evidence="11 12" key="1">
    <citation type="journal article" date="2022" name="Front. Microbiol.">
        <title>High genomic differentiation and limited gene flow indicate recent cryptic speciation within the genus Laspinema (cyanobacteria).</title>
        <authorList>
            <person name="Stanojkovic A."/>
            <person name="Skoupy S."/>
            <person name="Skaloud P."/>
            <person name="Dvorak P."/>
        </authorList>
    </citation>
    <scope>NUCLEOTIDE SEQUENCE [LARGE SCALE GENOMIC DNA]</scope>
    <source>
        <strain evidence="11 12">D2a</strain>
    </source>
</reference>